<keyword evidence="10" id="KW-1185">Reference proteome</keyword>
<gene>
    <name evidence="9" type="ORF">AAU01_36620</name>
</gene>
<evidence type="ECO:0000256" key="1">
    <source>
        <dbReference type="ARBA" id="ARBA00022798"/>
    </source>
</evidence>
<dbReference type="SUPFAM" id="SSF55781">
    <property type="entry name" value="GAF domain-like"/>
    <property type="match status" value="1"/>
</dbReference>
<evidence type="ECO:0000259" key="7">
    <source>
        <dbReference type="PROSITE" id="PS51077"/>
    </source>
</evidence>
<dbReference type="GO" id="GO:0003700">
    <property type="term" value="F:DNA-binding transcription factor activity"/>
    <property type="evidence" value="ECO:0007669"/>
    <property type="project" value="TreeGrafter"/>
</dbReference>
<dbReference type="EMBL" id="BJMD01000029">
    <property type="protein sequence ID" value="GEB20907.1"/>
    <property type="molecule type" value="Genomic_DNA"/>
</dbReference>
<reference evidence="9 10" key="1">
    <citation type="submission" date="2019-06" db="EMBL/GenBank/DDBJ databases">
        <title>Whole genome shotgun sequence of Paenarthrobacter aurescens NBRC 12136.</title>
        <authorList>
            <person name="Hosoyama A."/>
            <person name="Uohara A."/>
            <person name="Ohji S."/>
            <person name="Ichikawa N."/>
        </authorList>
    </citation>
    <scope>NUCLEOTIDE SEQUENCE [LARGE SCALE GENOMIC DNA]</scope>
    <source>
        <strain evidence="9 10">NBRC 12136</strain>
    </source>
</reference>
<proteinExistence type="predicted"/>
<dbReference type="Pfam" id="PF09339">
    <property type="entry name" value="HTH_IclR"/>
    <property type="match status" value="1"/>
</dbReference>
<dbReference type="Gene3D" id="1.10.10.10">
    <property type="entry name" value="Winged helix-like DNA-binding domain superfamily/Winged helix DNA-binding domain"/>
    <property type="match status" value="1"/>
</dbReference>
<dbReference type="InterPro" id="IPR005471">
    <property type="entry name" value="Tscrpt_reg_IclR_N"/>
</dbReference>
<evidence type="ECO:0000256" key="3">
    <source>
        <dbReference type="ARBA" id="ARBA00023125"/>
    </source>
</evidence>
<dbReference type="GO" id="GO:0006071">
    <property type="term" value="P:glycerol metabolic process"/>
    <property type="evidence" value="ECO:0007669"/>
    <property type="project" value="UniProtKB-KW"/>
</dbReference>
<accession>A0A4Y3NIY7</accession>
<keyword evidence="2" id="KW-0805">Transcription regulation</keyword>
<comment type="function">
    <text evidence="5">May be an activator protein for the gylABX operon.</text>
</comment>
<dbReference type="SMART" id="SM00346">
    <property type="entry name" value="HTH_ICLR"/>
    <property type="match status" value="1"/>
</dbReference>
<dbReference type="GO" id="GO:0003677">
    <property type="term" value="F:DNA binding"/>
    <property type="evidence" value="ECO:0007669"/>
    <property type="project" value="UniProtKB-KW"/>
</dbReference>
<evidence type="ECO:0000313" key="10">
    <source>
        <dbReference type="Proteomes" id="UP000317715"/>
    </source>
</evidence>
<dbReference type="AlphaFoldDB" id="A0A4Y3NIY7"/>
<comment type="caution">
    <text evidence="9">The sequence shown here is derived from an EMBL/GenBank/DDBJ whole genome shotgun (WGS) entry which is preliminary data.</text>
</comment>
<protein>
    <recommendedName>
        <fullName evidence="6">Glycerol operon regulatory protein</fullName>
    </recommendedName>
</protein>
<keyword evidence="4" id="KW-0804">Transcription</keyword>
<keyword evidence="3" id="KW-0238">DNA-binding</keyword>
<dbReference type="InterPro" id="IPR050707">
    <property type="entry name" value="HTH_MetabolicPath_Reg"/>
</dbReference>
<dbReference type="InterPro" id="IPR014757">
    <property type="entry name" value="Tscrpt_reg_IclR_C"/>
</dbReference>
<sequence>MQAEHGYRLRAACLDNNTRGIMAASSNPDPDKDVDAQGGGVQSVDRALQILEILAREGDAGVSEIAEEMGVHKSTVSRLVGSLVNRDIVRQNSERGKYQLGFGILRLASSIPGRLSVVHEARQVLESLAAEYKETVNLAVLRSNYAVNVDQAMGPSTLATYDWVGSLTPLHATSSGKVLLAALTADERTQVLKAVGMPARTPRTITNRGELEKQLLEVARKGYATVHEEFEIGLTAVAVPIFNHAGSVIAAVSISGPAFRFSPEDQPGLIEGLREAGLTISARMGYRHR</sequence>
<dbReference type="InterPro" id="IPR036388">
    <property type="entry name" value="WH-like_DNA-bd_sf"/>
</dbReference>
<keyword evidence="1" id="KW-0319">Glycerol metabolism</keyword>
<evidence type="ECO:0000313" key="9">
    <source>
        <dbReference type="EMBL" id="GEB20907.1"/>
    </source>
</evidence>
<evidence type="ECO:0000256" key="2">
    <source>
        <dbReference type="ARBA" id="ARBA00023015"/>
    </source>
</evidence>
<name>A0A4Y3NIY7_PAEAU</name>
<evidence type="ECO:0000259" key="8">
    <source>
        <dbReference type="PROSITE" id="PS51078"/>
    </source>
</evidence>
<evidence type="ECO:0000256" key="4">
    <source>
        <dbReference type="ARBA" id="ARBA00023163"/>
    </source>
</evidence>
<organism evidence="9 10">
    <name type="scientific">Paenarthrobacter aurescens</name>
    <name type="common">Arthrobacter aurescens</name>
    <dbReference type="NCBI Taxonomy" id="43663"/>
    <lineage>
        <taxon>Bacteria</taxon>
        <taxon>Bacillati</taxon>
        <taxon>Actinomycetota</taxon>
        <taxon>Actinomycetes</taxon>
        <taxon>Micrococcales</taxon>
        <taxon>Micrococcaceae</taxon>
        <taxon>Paenarthrobacter</taxon>
    </lineage>
</organism>
<dbReference type="InterPro" id="IPR029016">
    <property type="entry name" value="GAF-like_dom_sf"/>
</dbReference>
<dbReference type="PROSITE" id="PS51077">
    <property type="entry name" value="HTH_ICLR"/>
    <property type="match status" value="1"/>
</dbReference>
<evidence type="ECO:0000256" key="5">
    <source>
        <dbReference type="ARBA" id="ARBA00058938"/>
    </source>
</evidence>
<dbReference type="Proteomes" id="UP000317715">
    <property type="component" value="Unassembled WGS sequence"/>
</dbReference>
<feature type="domain" description="IclR-ED" evidence="8">
    <location>
        <begin position="103"/>
        <end position="286"/>
    </location>
</feature>
<dbReference type="GO" id="GO:0045892">
    <property type="term" value="P:negative regulation of DNA-templated transcription"/>
    <property type="evidence" value="ECO:0007669"/>
    <property type="project" value="TreeGrafter"/>
</dbReference>
<dbReference type="Pfam" id="PF01614">
    <property type="entry name" value="IclR_C"/>
    <property type="match status" value="1"/>
</dbReference>
<dbReference type="FunFam" id="1.10.10.10:FF:000056">
    <property type="entry name" value="IclR family transcriptional regulator"/>
    <property type="match status" value="1"/>
</dbReference>
<dbReference type="PANTHER" id="PTHR30136">
    <property type="entry name" value="HELIX-TURN-HELIX TRANSCRIPTIONAL REGULATOR, ICLR FAMILY"/>
    <property type="match status" value="1"/>
</dbReference>
<dbReference type="InterPro" id="IPR036390">
    <property type="entry name" value="WH_DNA-bd_sf"/>
</dbReference>
<dbReference type="PROSITE" id="PS51078">
    <property type="entry name" value="ICLR_ED"/>
    <property type="match status" value="1"/>
</dbReference>
<dbReference type="Gene3D" id="3.30.450.40">
    <property type="match status" value="1"/>
</dbReference>
<feature type="domain" description="HTH iclR-type" evidence="7">
    <location>
        <begin position="41"/>
        <end position="102"/>
    </location>
</feature>
<evidence type="ECO:0000256" key="6">
    <source>
        <dbReference type="ARBA" id="ARBA00070406"/>
    </source>
</evidence>
<dbReference type="PANTHER" id="PTHR30136:SF35">
    <property type="entry name" value="HTH-TYPE TRANSCRIPTIONAL REGULATOR RV1719"/>
    <property type="match status" value="1"/>
</dbReference>
<dbReference type="SUPFAM" id="SSF46785">
    <property type="entry name" value="Winged helix' DNA-binding domain"/>
    <property type="match status" value="1"/>
</dbReference>